<protein>
    <submittedName>
        <fullName evidence="3">Uncharacterized protein</fullName>
    </submittedName>
</protein>
<feature type="compositionally biased region" description="Acidic residues" evidence="2">
    <location>
        <begin position="64"/>
        <end position="77"/>
    </location>
</feature>
<gene>
    <name evidence="3" type="ORF">XENTR_v90027372mg</name>
</gene>
<feature type="coiled-coil region" evidence="1">
    <location>
        <begin position="160"/>
        <end position="187"/>
    </location>
</feature>
<reference evidence="3" key="1">
    <citation type="submission" date="2009-11" db="EMBL/GenBank/DDBJ databases">
        <authorList>
            <consortium name="US DOE Joint Genome Institute (JGI-PGF)"/>
            <person name="Ottilar R."/>
            <person name="Schmutz J."/>
            <person name="Salamov A."/>
            <person name="Cheng J.F."/>
            <person name="Lucas S."/>
            <person name="Pitluck S."/>
            <person name="Gundlach H."/>
            <person name="Guo Y."/>
            <person name="Haberer G."/>
            <person name="Nasrallah J."/>
            <person name="Mayer K.F.X."/>
            <person name="van de Peer Y."/>
            <person name="Weigel D."/>
            <person name="Grigoriev I.V."/>
        </authorList>
    </citation>
    <scope>NUCLEOTIDE SEQUENCE</scope>
    <source>
        <strain evidence="3">Nigerian</strain>
    </source>
</reference>
<reference evidence="3" key="2">
    <citation type="journal article" date="2010" name="Science">
        <title>The genome of the Western clawed frog Xenopus tropicalis.</title>
        <authorList>
            <person name="Hellsten U."/>
            <person name="Harland R.M."/>
            <person name="Gilchrist M.J."/>
            <person name="Hendrix D."/>
            <person name="Jurka J."/>
            <person name="Kapitonov V."/>
            <person name="Ovcharenko I."/>
            <person name="Putnam N.H."/>
            <person name="Shu S."/>
            <person name="Taher L."/>
            <person name="Blitz I.L."/>
            <person name="Blumberg B."/>
            <person name="Dichmann D.S."/>
            <person name="Dubchak I."/>
            <person name="Amaya E."/>
            <person name="Detter J.C."/>
            <person name="Fletcher R."/>
            <person name="Gerhard D.S."/>
            <person name="Goodstein D."/>
            <person name="Graves T."/>
            <person name="Grigoriev I.V."/>
            <person name="Grimwood J."/>
            <person name="Kawashima T."/>
            <person name="Lindquist E."/>
            <person name="Lucas S.M."/>
            <person name="Mead P.E."/>
            <person name="Mitros T."/>
            <person name="Ogino H."/>
            <person name="Ohta Y."/>
            <person name="Poliakov A.V."/>
            <person name="Pollet N."/>
            <person name="Robert J."/>
            <person name="Salamov A."/>
            <person name="Sater A.K."/>
            <person name="Schmutz J."/>
            <person name="Terry A."/>
            <person name="Vize P.D."/>
            <person name="Warren W.C."/>
            <person name="Wells D."/>
            <person name="Wills A."/>
            <person name="Wilson R.K."/>
            <person name="Zimmerman L.B."/>
            <person name="Zorn A.M."/>
            <person name="Grainger R."/>
            <person name="Grammer T."/>
            <person name="Khokha M.K."/>
            <person name="Richardson P.M."/>
            <person name="Rokhsar D.S."/>
        </authorList>
    </citation>
    <scope>NUCLEOTIDE SEQUENCE [LARGE SCALE GENOMIC DNA]</scope>
    <source>
        <strain evidence="3">Nigerian</strain>
    </source>
</reference>
<sequence length="193" mass="22309">MAERVRITRAHSLFSLSPLHEIERFERFKEILSYLQRLLGSSAIQKKTNKSLYKDYNPTSKVEEQEEEKEEEEEEDSAYLHINPNLPSILYYRTIRHGPQEQLPETQEPGKGSARTSCGPSADPYLCSIKKKIAEEIHRAQTELWISKAALTLDLPRKSAAEWKKEKKEIKARLKHLNKALQEINAAIQHCTV</sequence>
<dbReference type="EMBL" id="KV460518">
    <property type="protein sequence ID" value="OCA17197.1"/>
    <property type="molecule type" value="Genomic_DNA"/>
</dbReference>
<evidence type="ECO:0000256" key="2">
    <source>
        <dbReference type="SAM" id="MobiDB-lite"/>
    </source>
</evidence>
<feature type="region of interest" description="Disordered" evidence="2">
    <location>
        <begin position="55"/>
        <end position="79"/>
    </location>
</feature>
<accession>A0A1B8Y2N5</accession>
<keyword evidence="1" id="KW-0175">Coiled coil</keyword>
<dbReference type="AlphaFoldDB" id="A0A1B8Y2N5"/>
<organism evidence="3">
    <name type="scientific">Xenopus tropicalis</name>
    <name type="common">Western clawed frog</name>
    <name type="synonym">Silurana tropicalis</name>
    <dbReference type="NCBI Taxonomy" id="8364"/>
    <lineage>
        <taxon>Eukaryota</taxon>
        <taxon>Metazoa</taxon>
        <taxon>Chordata</taxon>
        <taxon>Craniata</taxon>
        <taxon>Vertebrata</taxon>
        <taxon>Euteleostomi</taxon>
        <taxon>Amphibia</taxon>
        <taxon>Batrachia</taxon>
        <taxon>Anura</taxon>
        <taxon>Pipoidea</taxon>
        <taxon>Pipidae</taxon>
        <taxon>Xenopodinae</taxon>
        <taxon>Xenopus</taxon>
        <taxon>Silurana</taxon>
    </lineage>
</organism>
<reference evidence="3" key="3">
    <citation type="submission" date="2016-05" db="EMBL/GenBank/DDBJ databases">
        <title>WGS assembly of Xenopus tropicalis.</title>
        <authorList>
            <person name="Sessions A."/>
            <person name="Jenkins J."/>
            <person name="Mitros T."/>
            <person name="Lyons J.T."/>
            <person name="Dichmann D.S."/>
            <person name="Robert J."/>
            <person name="Harland R.M."/>
            <person name="Rokhsar D.S."/>
        </authorList>
    </citation>
    <scope>NUCLEOTIDE SEQUENCE</scope>
    <source>
        <strain evidence="3">Nigerian</strain>
    </source>
</reference>
<evidence type="ECO:0000256" key="1">
    <source>
        <dbReference type="SAM" id="Coils"/>
    </source>
</evidence>
<proteinExistence type="predicted"/>
<evidence type="ECO:0000313" key="3">
    <source>
        <dbReference type="EMBL" id="OCA17197.1"/>
    </source>
</evidence>
<name>A0A1B8Y2N5_XENTR</name>